<organism evidence="9 10">
    <name type="scientific">Paenibacillus glycanilyticus</name>
    <dbReference type="NCBI Taxonomy" id="126569"/>
    <lineage>
        <taxon>Bacteria</taxon>
        <taxon>Bacillati</taxon>
        <taxon>Bacillota</taxon>
        <taxon>Bacilli</taxon>
        <taxon>Bacillales</taxon>
        <taxon>Paenibacillaceae</taxon>
        <taxon>Paenibacillus</taxon>
    </lineage>
</organism>
<evidence type="ECO:0008006" key="11">
    <source>
        <dbReference type="Google" id="ProtNLM"/>
    </source>
</evidence>
<dbReference type="PANTHER" id="PTHR34819:SF3">
    <property type="entry name" value="CELL SURFACE PROTEIN"/>
    <property type="match status" value="1"/>
</dbReference>
<feature type="domain" description="DUF7507" evidence="8">
    <location>
        <begin position="864"/>
        <end position="951"/>
    </location>
</feature>
<dbReference type="RefSeq" id="WP_317979452.1">
    <property type="nucleotide sequence ID" value="NZ_BTCL01000004.1"/>
</dbReference>
<dbReference type="EMBL" id="BTCL01000004">
    <property type="protein sequence ID" value="GMK44467.1"/>
    <property type="molecule type" value="Genomic_DNA"/>
</dbReference>
<evidence type="ECO:0000256" key="1">
    <source>
        <dbReference type="ARBA" id="ARBA00004613"/>
    </source>
</evidence>
<dbReference type="Pfam" id="PF24346">
    <property type="entry name" value="DUF7507"/>
    <property type="match status" value="5"/>
</dbReference>
<evidence type="ECO:0000259" key="6">
    <source>
        <dbReference type="Pfam" id="PF20009"/>
    </source>
</evidence>
<proteinExistence type="predicted"/>
<dbReference type="SUPFAM" id="SSF117074">
    <property type="entry name" value="Hypothetical protein PA1324"/>
    <property type="match status" value="1"/>
</dbReference>
<dbReference type="PANTHER" id="PTHR34819">
    <property type="entry name" value="LARGE CYSTEINE-RICH PERIPLASMIC PROTEIN OMCB"/>
    <property type="match status" value="1"/>
</dbReference>
<dbReference type="Pfam" id="PF20009">
    <property type="entry name" value="GEVED"/>
    <property type="match status" value="1"/>
</dbReference>
<feature type="domain" description="DUF7507" evidence="8">
    <location>
        <begin position="1174"/>
        <end position="1264"/>
    </location>
</feature>
<feature type="domain" description="DUF6923" evidence="7">
    <location>
        <begin position="153"/>
        <end position="363"/>
    </location>
</feature>
<feature type="domain" description="GEVED" evidence="6">
    <location>
        <begin position="464"/>
        <end position="553"/>
    </location>
</feature>
<evidence type="ECO:0000259" key="7">
    <source>
        <dbReference type="Pfam" id="PF21959"/>
    </source>
</evidence>
<dbReference type="Pfam" id="PF21959">
    <property type="entry name" value="DUF6923"/>
    <property type="match status" value="1"/>
</dbReference>
<dbReference type="InterPro" id="IPR033764">
    <property type="entry name" value="Sdr_B"/>
</dbReference>
<protein>
    <recommendedName>
        <fullName evidence="11">DUF11 domain-containing protein</fullName>
    </recommendedName>
</protein>
<evidence type="ECO:0000256" key="2">
    <source>
        <dbReference type="ARBA" id="ARBA00022525"/>
    </source>
</evidence>
<feature type="domain" description="DUF7507" evidence="8">
    <location>
        <begin position="765"/>
        <end position="849"/>
    </location>
</feature>
<dbReference type="Pfam" id="PF17210">
    <property type="entry name" value="SdrD_B"/>
    <property type="match status" value="1"/>
</dbReference>
<dbReference type="NCBIfam" id="TIGR01451">
    <property type="entry name" value="B_ant_repeat"/>
    <property type="match status" value="11"/>
</dbReference>
<dbReference type="InterPro" id="IPR054215">
    <property type="entry name" value="DUF6923"/>
</dbReference>
<evidence type="ECO:0000259" key="8">
    <source>
        <dbReference type="Pfam" id="PF24346"/>
    </source>
</evidence>
<evidence type="ECO:0000313" key="10">
    <source>
        <dbReference type="Proteomes" id="UP001285921"/>
    </source>
</evidence>
<evidence type="ECO:0000259" key="4">
    <source>
        <dbReference type="Pfam" id="PF01345"/>
    </source>
</evidence>
<dbReference type="InterPro" id="IPR047589">
    <property type="entry name" value="DUF11_rpt"/>
</dbReference>
<sequence length="1710" mass="179640">MPATITGIVFNDVNHDGVFTAGEPGIPGAFVVLFSSTGSTCTSVQTDAAGNYSFSILAAGTYTVYETVGNPGATCPPVAFSQPAGFTMSNGPRKITLTVTAAQVTGNAVLSGNNFSHDTINNPLGCTTSMIQFSGRPSVWYNINIVTGAAVVQGTVSPPVDINGIGYNTIDNYIYGYDQLNNRIVRVDNNGNVITLSPLPPGLPADTYNVGTFDLNGFLYLFVNNETRFYVIDLRPNSATFMKLVNPANGFLEQTSNFGVALSRALNSSDWVYRQQDGNLYAITPTGLMERIVPTTGTITNITTTPLNTGPFGAVALDATGTIYAISNNDGTIYRYTISGNTAAASRFSSTVSSSFNDATMCALATINLDFGDAPDVAAGNGFDNYSTLLSSDGPRHGLVNNLFLGTRVTAETDAHQNFDATGDDLTQGIQDDGIAFPLPPLIVNIGFYSFPVTVTNTTGTSANLYAWVDFNGDGIFQEDEASPVMTIPSFTGTQTYELHFFPPFGVTPILDHTFVRLRLTTDTLVNANPPGQLADTRSLGPATDGEVEDYIVFVQKAIEFFINKTAEPTEALPGQVITYTFSIKNPAPFPLTNVRIEDSLLGLVDIISFLPPESTVELHATYVVPPGTPAGSVIVNTVFAISDQTLPVQGQAEVIVLPDYQLSITKSPDRLTVPPGDTVTYLITVTNLSNAPVTNVIVKDDLVGFTDVIPSLAAGESRSYNVPFLVPAGTLAGTVFNNLTVATSNEAPPVSDTATIVVPPILEIYLVKSVNPQVAAPGETVLYTINVTNAGNDRLTNIRITDPVLNVDQIYEAIDPGDSIIVTVPFVIPANALHGETIVNVASVTTDQIGPAQSDAVLTVLGQPAISLAKSVSPPQAARGDQVTYTLVIANKGNTVLSDVRLTDPLIGLDEVIGTLAIGEERTLSIPFIVQDLSVNPFVNTAAVSGTFESLTVTDIADASLDILIPDPSIAINKSVDQTQAIAGSTVLFTFTVTNTGNTALTNVVINDPLLGYINTIAALEPGVSVIETVPFTIPPTAAAGTIINNTVIVTSTETPPQEESVIVTVVGVPELSITKTPSVENALPGTTVTYTITVTNTGNVPLTNVIVQDALLGFSTVIPTLGIGASQSFTPSFVIPLGTPIGTVIQNRITAASDQTDTLDTTANVLVDPLPPVMTVTKTPDREIVAPGGTVTYTITVANAGTVVLTGVELRDDTIGVASDIGTLNPGESRTLVFPYVVPSSILPGTVIVNTAVATSDQSNPEEGTSTVTVDPTALLQISKVFEPAEAPPGQTVTTIIRVQNTGNVELTNVIVTDAALGLNSVIPALPVGSVYTIPFPFIVPIVQAGTILTNTATATSTETGETSSTATLTVQPEFVLDLTKSVEPSVALAGDTVTFTFLIQNNSNTSLTNLRFVDELLGIDETADTIPPGFTIQLSRTFTIPAGTRGGTVLTNTAVLISNETPPVTASANVTIPADPRLEVTKTVFPPIALPGETVFFRMRGQNTGNVPLTNIRVSDPLLGIFATVVSQDVGEALSLIIPFTVPYNAVPGTPIVNTILAESSQIGLVRADAVLRVIGPPLVVTKSADSPTIFVGDKVRFTITVANVSDLPINDAVLHDVLQAGTLFAPGSVDINGRNVSGADPAQGIPLGNLSPGQSLTVRFRAEQSLLPPDEQVENQASVSFRIDDLLRRLTIRSNLLVLRVEQEEE</sequence>
<gene>
    <name evidence="9" type="ORF">PghCCS26_15950</name>
</gene>
<dbReference type="Gene3D" id="2.60.40.740">
    <property type="match status" value="1"/>
</dbReference>
<dbReference type="InterPro" id="IPR045474">
    <property type="entry name" value="GEVED"/>
</dbReference>
<name>A0ABQ6NJV6_9BACL</name>
<keyword evidence="3" id="KW-0732">Signal</keyword>
<dbReference type="InterPro" id="IPR055354">
    <property type="entry name" value="DUF7507"/>
</dbReference>
<comment type="subcellular location">
    <subcellularLocation>
        <location evidence="1">Secreted</location>
    </subcellularLocation>
</comment>
<feature type="domain" description="DUF7507" evidence="8">
    <location>
        <begin position="969"/>
        <end position="1056"/>
    </location>
</feature>
<dbReference type="InterPro" id="IPR013783">
    <property type="entry name" value="Ig-like_fold"/>
</dbReference>
<feature type="domain" description="DUF11" evidence="4">
    <location>
        <begin position="1582"/>
        <end position="1684"/>
    </location>
</feature>
<accession>A0ABQ6NJV6</accession>
<reference evidence="9 10" key="1">
    <citation type="submission" date="2023-05" db="EMBL/GenBank/DDBJ databases">
        <title>Draft genome of Paenibacillus sp. CCS26.</title>
        <authorList>
            <person name="Akita H."/>
            <person name="Shinto Y."/>
            <person name="Kimura Z."/>
        </authorList>
    </citation>
    <scope>NUCLEOTIDE SEQUENCE [LARGE SCALE GENOMIC DNA]</scope>
    <source>
        <strain evidence="9 10">CCS26</strain>
    </source>
</reference>
<dbReference type="Gene3D" id="2.115.10.10">
    <property type="entry name" value="Tachylectin 2"/>
    <property type="match status" value="1"/>
</dbReference>
<feature type="domain" description="DUF11" evidence="4">
    <location>
        <begin position="663"/>
        <end position="743"/>
    </location>
</feature>
<evidence type="ECO:0000259" key="5">
    <source>
        <dbReference type="Pfam" id="PF17210"/>
    </source>
</evidence>
<feature type="domain" description="SD-repeat containing protein B" evidence="5">
    <location>
        <begin position="4"/>
        <end position="68"/>
    </location>
</feature>
<dbReference type="InterPro" id="IPR051172">
    <property type="entry name" value="Chlamydia_OmcB"/>
</dbReference>
<dbReference type="Pfam" id="PF01345">
    <property type="entry name" value="DUF11"/>
    <property type="match status" value="2"/>
</dbReference>
<keyword evidence="2" id="KW-0964">Secreted</keyword>
<dbReference type="SUPFAM" id="SSF63825">
    <property type="entry name" value="YWTD domain"/>
    <property type="match status" value="1"/>
</dbReference>
<keyword evidence="10" id="KW-1185">Reference proteome</keyword>
<evidence type="ECO:0000313" key="9">
    <source>
        <dbReference type="EMBL" id="GMK44467.1"/>
    </source>
</evidence>
<comment type="caution">
    <text evidence="9">The sequence shown here is derived from an EMBL/GenBank/DDBJ whole genome shotgun (WGS) entry which is preliminary data.</text>
</comment>
<dbReference type="Proteomes" id="UP001285921">
    <property type="component" value="Unassembled WGS sequence"/>
</dbReference>
<evidence type="ECO:0000256" key="3">
    <source>
        <dbReference type="ARBA" id="ARBA00022729"/>
    </source>
</evidence>
<dbReference type="Gene3D" id="2.60.40.10">
    <property type="entry name" value="Immunoglobulins"/>
    <property type="match status" value="3"/>
</dbReference>
<feature type="domain" description="DUF7507" evidence="8">
    <location>
        <begin position="1071"/>
        <end position="1120"/>
    </location>
</feature>
<dbReference type="InterPro" id="IPR001434">
    <property type="entry name" value="OmcB-like_DUF11"/>
</dbReference>